<dbReference type="Pfam" id="PF04782">
    <property type="entry name" value="DUF632"/>
    <property type="match status" value="1"/>
</dbReference>
<dbReference type="InterPro" id="IPR006867">
    <property type="entry name" value="DUF632"/>
</dbReference>
<gene>
    <name evidence="2" type="ORF">PIB30_021577</name>
</gene>
<organism evidence="2 3">
    <name type="scientific">Stylosanthes scabra</name>
    <dbReference type="NCBI Taxonomy" id="79078"/>
    <lineage>
        <taxon>Eukaryota</taxon>
        <taxon>Viridiplantae</taxon>
        <taxon>Streptophyta</taxon>
        <taxon>Embryophyta</taxon>
        <taxon>Tracheophyta</taxon>
        <taxon>Spermatophyta</taxon>
        <taxon>Magnoliopsida</taxon>
        <taxon>eudicotyledons</taxon>
        <taxon>Gunneridae</taxon>
        <taxon>Pentapetalae</taxon>
        <taxon>rosids</taxon>
        <taxon>fabids</taxon>
        <taxon>Fabales</taxon>
        <taxon>Fabaceae</taxon>
        <taxon>Papilionoideae</taxon>
        <taxon>50 kb inversion clade</taxon>
        <taxon>dalbergioids sensu lato</taxon>
        <taxon>Dalbergieae</taxon>
        <taxon>Pterocarpus clade</taxon>
        <taxon>Stylosanthes</taxon>
    </lineage>
</organism>
<dbReference type="PANTHER" id="PTHR21450:SF60">
    <property type="entry name" value="DUF630 FAMILY PROTEIN"/>
    <property type="match status" value="1"/>
</dbReference>
<proteinExistence type="predicted"/>
<feature type="domain" description="DUF632" evidence="1">
    <location>
        <begin position="26"/>
        <end position="350"/>
    </location>
</feature>
<reference evidence="2 3" key="1">
    <citation type="journal article" date="2023" name="Plants (Basel)">
        <title>Bridging the Gap: Combining Genomics and Transcriptomics Approaches to Understand Stylosanthes scabra, an Orphan Legume from the Brazilian Caatinga.</title>
        <authorList>
            <person name="Ferreira-Neto J.R.C."/>
            <person name="da Silva M.D."/>
            <person name="Binneck E."/>
            <person name="de Melo N.F."/>
            <person name="da Silva R.H."/>
            <person name="de Melo A.L.T.M."/>
            <person name="Pandolfi V."/>
            <person name="Bustamante F.O."/>
            <person name="Brasileiro-Vidal A.C."/>
            <person name="Benko-Iseppon A.M."/>
        </authorList>
    </citation>
    <scope>NUCLEOTIDE SEQUENCE [LARGE SCALE GENOMIC DNA]</scope>
    <source>
        <tissue evidence="2">Leaves</tissue>
    </source>
</reference>
<name>A0ABU6TAZ1_9FABA</name>
<sequence length="450" mass="50641">MAIGKQEAKEDSPGFTVYVNRRPTSMAEVINDLEAQFTIVCNAANDVSVLLEAKRSQYLPTSNELSASKLLNPKALFRTASSRSSSARFLTNCPSIREEVYEGTKDLVDGHCMISGSHHSTLDRLNAWEKKLYEEVKAGERVRMAYEKKWKQLRNQDVKGEEPSSTDKTRAAIRDLDTQTTVSIHTVEAISRRIEKLRDEELHPQLLELVQGLAKMWKVMAECHQKQKRTLDEAKILLASKLHARKHSSMSMTDPTRLARSASNLEFEIRNWRNTFESWITSQRSYVHALAGWLLRCVRSEPDVSKLPCSPKSSSGTHPLFGLCVQWSRRLDAIHETAVLDGMDFFAAGMGSIYSQQLREDSRQNSFASRQENGNMEIVEVGRVEEVMTTEKLAEVAIKVLCAGMSVAISSLAEFAFDSAEGYNEVVKQWENGKCLHHPPPSSSSSEIRT</sequence>
<protein>
    <recommendedName>
        <fullName evidence="1">DUF632 domain-containing protein</fullName>
    </recommendedName>
</protein>
<dbReference type="PANTHER" id="PTHR21450">
    <property type="entry name" value="PROTEIN ALTERED PHOSPHATE STARVATION RESPONSE 1"/>
    <property type="match status" value="1"/>
</dbReference>
<evidence type="ECO:0000313" key="2">
    <source>
        <dbReference type="EMBL" id="MED6145073.1"/>
    </source>
</evidence>
<accession>A0ABU6TAZ1</accession>
<comment type="caution">
    <text evidence="2">The sequence shown here is derived from an EMBL/GenBank/DDBJ whole genome shotgun (WGS) entry which is preliminary data.</text>
</comment>
<keyword evidence="3" id="KW-1185">Reference proteome</keyword>
<dbReference type="EMBL" id="JASCZI010090692">
    <property type="protein sequence ID" value="MED6145073.1"/>
    <property type="molecule type" value="Genomic_DNA"/>
</dbReference>
<dbReference type="Proteomes" id="UP001341840">
    <property type="component" value="Unassembled WGS sequence"/>
</dbReference>
<evidence type="ECO:0000259" key="1">
    <source>
        <dbReference type="Pfam" id="PF04782"/>
    </source>
</evidence>
<evidence type="ECO:0000313" key="3">
    <source>
        <dbReference type="Proteomes" id="UP001341840"/>
    </source>
</evidence>